<dbReference type="PIRSF" id="PIRSF000401">
    <property type="entry name" value="RPL11_MTase"/>
    <property type="match status" value="1"/>
</dbReference>
<dbReference type="CDD" id="cd02440">
    <property type="entry name" value="AdoMet_MTases"/>
    <property type="match status" value="1"/>
</dbReference>
<dbReference type="RefSeq" id="WP_027009003.1">
    <property type="nucleotide sequence ID" value="NZ_CP091521.1"/>
</dbReference>
<dbReference type="EC" id="2.1.1.-" evidence="6"/>
<evidence type="ECO:0000256" key="2">
    <source>
        <dbReference type="ARBA" id="ARBA00022490"/>
    </source>
</evidence>
<dbReference type="InterPro" id="IPR050078">
    <property type="entry name" value="Ribosomal_L11_MeTrfase_PrmA"/>
</dbReference>
<dbReference type="SUPFAM" id="SSF53335">
    <property type="entry name" value="S-adenosyl-L-methionine-dependent methyltransferases"/>
    <property type="match status" value="1"/>
</dbReference>
<keyword evidence="8" id="KW-1185">Reference proteome</keyword>
<keyword evidence="7" id="KW-0687">Ribonucleoprotein</keyword>
<reference evidence="7" key="1">
    <citation type="journal article" date="2022" name="Res Sq">
        <title>Evolution of multicellular longitudinally dividing oral cavity symbionts (Neisseriaceae).</title>
        <authorList>
            <person name="Nyongesa S."/>
            <person name="Weber P."/>
            <person name="Bernet E."/>
            <person name="Pullido F."/>
            <person name="Nieckarz M."/>
            <person name="Delaby M."/>
            <person name="Nieves C."/>
            <person name="Viehboeck T."/>
            <person name="Krause N."/>
            <person name="Rivera-Millot A."/>
            <person name="Nakamura A."/>
            <person name="Vischer N."/>
            <person name="VanNieuwenhze M."/>
            <person name="Brun Y."/>
            <person name="Cava F."/>
            <person name="Bulgheresi S."/>
            <person name="Veyrier F."/>
        </authorList>
    </citation>
    <scope>NUCLEOTIDE SEQUENCE</scope>
    <source>
        <strain evidence="7">17694</strain>
    </source>
</reference>
<sequence length="298" mass="31490">MGYLQAGIPVAEHWADALSDALMAQGALSVAIEDAGAGTDAEQPIFGEPGMARRVWRHCVLNALFAEDADVAAAVAAACAETGCEAGGAVRVETLADQDWVRLTQSQFAPIRICERLWITPTWHDAPAGDGTVHLRLDPGVAFGTGSHPTTQLCLRWLDARVRGGETVLDYGCGSGILAIAALKFGASAATGVDIDPQAVEAARANAAQNHVCADFCDGGSLPDHARYDIVVANILANTLRVLAHVLAARTRTGGRVVLSGILAEQTEELNALYARWFDMDEPVYEQGWVCLSGTKRA</sequence>
<dbReference type="HAMAP" id="MF_00735">
    <property type="entry name" value="Methyltr_PrmA"/>
    <property type="match status" value="1"/>
</dbReference>
<dbReference type="Proteomes" id="UP000831534">
    <property type="component" value="Chromosome"/>
</dbReference>
<evidence type="ECO:0000313" key="7">
    <source>
        <dbReference type="EMBL" id="UOP04905.1"/>
    </source>
</evidence>
<feature type="binding site" evidence="6">
    <location>
        <position position="172"/>
    </location>
    <ligand>
        <name>S-adenosyl-L-methionine</name>
        <dbReference type="ChEBI" id="CHEBI:59789"/>
    </ligand>
</feature>
<dbReference type="Pfam" id="PF06325">
    <property type="entry name" value="PrmA"/>
    <property type="match status" value="1"/>
</dbReference>
<keyword evidence="4 6" id="KW-0808">Transferase</keyword>
<evidence type="ECO:0000256" key="5">
    <source>
        <dbReference type="ARBA" id="ARBA00022691"/>
    </source>
</evidence>
<evidence type="ECO:0000256" key="3">
    <source>
        <dbReference type="ARBA" id="ARBA00022603"/>
    </source>
</evidence>
<dbReference type="Gene3D" id="3.40.50.150">
    <property type="entry name" value="Vaccinia Virus protein VP39"/>
    <property type="match status" value="1"/>
</dbReference>
<dbReference type="KEGG" id="ckh:LVJ77_00610"/>
<accession>A0A8T9MVM2</accession>
<proteinExistence type="inferred from homology"/>
<keyword evidence="3 6" id="KW-0489">Methyltransferase</keyword>
<dbReference type="GO" id="GO:0032259">
    <property type="term" value="P:methylation"/>
    <property type="evidence" value="ECO:0007669"/>
    <property type="project" value="UniProtKB-KW"/>
</dbReference>
<dbReference type="InterPro" id="IPR004498">
    <property type="entry name" value="Ribosomal_PrmA_MeTrfase"/>
</dbReference>
<feature type="binding site" evidence="6">
    <location>
        <position position="234"/>
    </location>
    <ligand>
        <name>S-adenosyl-L-methionine</name>
        <dbReference type="ChEBI" id="CHEBI:59789"/>
    </ligand>
</feature>
<protein>
    <recommendedName>
        <fullName evidence="6">Ribosomal protein L11 methyltransferase</fullName>
        <shortName evidence="6">L11 Mtase</shortName>
        <ecNumber evidence="6">2.1.1.-</ecNumber>
    </recommendedName>
</protein>
<dbReference type="PANTHER" id="PTHR43648:SF1">
    <property type="entry name" value="ELECTRON TRANSFER FLAVOPROTEIN BETA SUBUNIT LYSINE METHYLTRANSFERASE"/>
    <property type="match status" value="1"/>
</dbReference>
<reference evidence="7" key="2">
    <citation type="submission" date="2024-09" db="EMBL/GenBank/DDBJ databases">
        <authorList>
            <person name="Veyrier F.J."/>
        </authorList>
    </citation>
    <scope>NUCLEOTIDE SEQUENCE</scope>
    <source>
        <strain evidence="7">17694</strain>
    </source>
</reference>
<evidence type="ECO:0000256" key="1">
    <source>
        <dbReference type="ARBA" id="ARBA00009741"/>
    </source>
</evidence>
<evidence type="ECO:0000256" key="4">
    <source>
        <dbReference type="ARBA" id="ARBA00022679"/>
    </source>
</evidence>
<evidence type="ECO:0000256" key="6">
    <source>
        <dbReference type="HAMAP-Rule" id="MF_00735"/>
    </source>
</evidence>
<dbReference type="NCBIfam" id="TIGR00406">
    <property type="entry name" value="prmA"/>
    <property type="match status" value="1"/>
</dbReference>
<name>A0A8T9MVM2_9NEIS</name>
<dbReference type="AlphaFoldDB" id="A0A8T9MVM2"/>
<dbReference type="GO" id="GO:0005840">
    <property type="term" value="C:ribosome"/>
    <property type="evidence" value="ECO:0007669"/>
    <property type="project" value="UniProtKB-KW"/>
</dbReference>
<comment type="subcellular location">
    <subcellularLocation>
        <location evidence="6">Cytoplasm</location>
    </subcellularLocation>
</comment>
<feature type="binding site" evidence="6">
    <location>
        <position position="194"/>
    </location>
    <ligand>
        <name>S-adenosyl-L-methionine</name>
        <dbReference type="ChEBI" id="CHEBI:59789"/>
    </ligand>
</feature>
<dbReference type="GO" id="GO:0016279">
    <property type="term" value="F:protein-lysine N-methyltransferase activity"/>
    <property type="evidence" value="ECO:0007669"/>
    <property type="project" value="TreeGrafter"/>
</dbReference>
<keyword evidence="2 6" id="KW-0963">Cytoplasm</keyword>
<dbReference type="PANTHER" id="PTHR43648">
    <property type="entry name" value="ELECTRON TRANSFER FLAVOPROTEIN BETA SUBUNIT LYSINE METHYLTRANSFERASE"/>
    <property type="match status" value="1"/>
</dbReference>
<keyword evidence="7" id="KW-0689">Ribosomal protein</keyword>
<evidence type="ECO:0000313" key="8">
    <source>
        <dbReference type="Proteomes" id="UP000831534"/>
    </source>
</evidence>
<comment type="similarity">
    <text evidence="1 6">Belongs to the methyltransferase superfamily. PrmA family.</text>
</comment>
<feature type="binding site" evidence="6">
    <location>
        <position position="151"/>
    </location>
    <ligand>
        <name>S-adenosyl-L-methionine</name>
        <dbReference type="ChEBI" id="CHEBI:59789"/>
    </ligand>
</feature>
<comment type="catalytic activity">
    <reaction evidence="6">
        <text>L-lysyl-[protein] + 3 S-adenosyl-L-methionine = N(6),N(6),N(6)-trimethyl-L-lysyl-[protein] + 3 S-adenosyl-L-homocysteine + 3 H(+)</text>
        <dbReference type="Rhea" id="RHEA:54192"/>
        <dbReference type="Rhea" id="RHEA-COMP:9752"/>
        <dbReference type="Rhea" id="RHEA-COMP:13826"/>
        <dbReference type="ChEBI" id="CHEBI:15378"/>
        <dbReference type="ChEBI" id="CHEBI:29969"/>
        <dbReference type="ChEBI" id="CHEBI:57856"/>
        <dbReference type="ChEBI" id="CHEBI:59789"/>
        <dbReference type="ChEBI" id="CHEBI:61961"/>
    </reaction>
</comment>
<dbReference type="GO" id="GO:0005829">
    <property type="term" value="C:cytosol"/>
    <property type="evidence" value="ECO:0007669"/>
    <property type="project" value="TreeGrafter"/>
</dbReference>
<gene>
    <name evidence="6 7" type="primary">prmA</name>
    <name evidence="7" type="ORF">LVJ77_00610</name>
</gene>
<organism evidence="7 8">
    <name type="scientific">Conchiformibius kuhniae</name>
    <dbReference type="NCBI Taxonomy" id="211502"/>
    <lineage>
        <taxon>Bacteria</taxon>
        <taxon>Pseudomonadati</taxon>
        <taxon>Pseudomonadota</taxon>
        <taxon>Betaproteobacteria</taxon>
        <taxon>Neisseriales</taxon>
        <taxon>Neisseriaceae</taxon>
        <taxon>Conchiformibius</taxon>
    </lineage>
</organism>
<dbReference type="InterPro" id="IPR029063">
    <property type="entry name" value="SAM-dependent_MTases_sf"/>
</dbReference>
<comment type="function">
    <text evidence="6">Methylates ribosomal protein L11.</text>
</comment>
<dbReference type="EMBL" id="CP091521">
    <property type="protein sequence ID" value="UOP04905.1"/>
    <property type="molecule type" value="Genomic_DNA"/>
</dbReference>
<keyword evidence="5 6" id="KW-0949">S-adenosyl-L-methionine</keyword>